<protein>
    <submittedName>
        <fullName evidence="4 5">ABC transporter ATP-binding protein</fullName>
    </submittedName>
</protein>
<reference evidence="7" key="3">
    <citation type="submission" date="2015-07" db="EMBL/GenBank/DDBJ databases">
        <title>Draft Genome Sequence of Oceanobacillus picturae Heshi-B3 that Was Isolated from Fermented Rice Bran with Aging Salted Mackerel, Which Was Named Heshiko as Traditional Fermented Seafood in Japan.</title>
        <authorList>
            <person name="Akuzawa S."/>
            <person name="Nakagawa J."/>
            <person name="Kanekatsu T."/>
            <person name="Kanesaki Y."/>
            <person name="Suzuki T."/>
        </authorList>
    </citation>
    <scope>NUCLEOTIDE SEQUENCE [LARGE SCALE GENOMIC DNA]</scope>
    <source>
        <strain evidence="7">Heshi-B3</strain>
    </source>
</reference>
<evidence type="ECO:0000259" key="3">
    <source>
        <dbReference type="PROSITE" id="PS50893"/>
    </source>
</evidence>
<evidence type="ECO:0000313" key="5">
    <source>
        <dbReference type="EMBL" id="GAQ16587.1"/>
    </source>
</evidence>
<organism evidence="4 6">
    <name type="scientific">Oceanobacillus picturae</name>
    <dbReference type="NCBI Taxonomy" id="171693"/>
    <lineage>
        <taxon>Bacteria</taxon>
        <taxon>Bacillati</taxon>
        <taxon>Bacillota</taxon>
        <taxon>Bacilli</taxon>
        <taxon>Bacillales</taxon>
        <taxon>Bacillaceae</taxon>
        <taxon>Oceanobacillus</taxon>
    </lineage>
</organism>
<keyword evidence="2 4" id="KW-0067">ATP-binding</keyword>
<evidence type="ECO:0000256" key="1">
    <source>
        <dbReference type="ARBA" id="ARBA00022741"/>
    </source>
</evidence>
<dbReference type="InterPro" id="IPR027417">
    <property type="entry name" value="P-loop_NTPase"/>
</dbReference>
<dbReference type="AlphaFoldDB" id="W9AM80"/>
<dbReference type="FunFam" id="3.40.50.300:FF:001807">
    <property type="entry name" value="ABC transporter ATP-binding protein"/>
    <property type="match status" value="1"/>
</dbReference>
<dbReference type="InterPro" id="IPR017871">
    <property type="entry name" value="ABC_transporter-like_CS"/>
</dbReference>
<dbReference type="EMBL" id="CCAX010000002">
    <property type="protein sequence ID" value="CDO04012.1"/>
    <property type="molecule type" value="Genomic_DNA"/>
</dbReference>
<dbReference type="STRING" id="171693.BN988_02550"/>
<dbReference type="PANTHER" id="PTHR42855:SF2">
    <property type="entry name" value="DRUG RESISTANCE ABC TRANSPORTER,ATP-BINDING PROTEIN"/>
    <property type="match status" value="1"/>
</dbReference>
<dbReference type="PROSITE" id="PS00211">
    <property type="entry name" value="ABC_TRANSPORTER_1"/>
    <property type="match status" value="2"/>
</dbReference>
<dbReference type="SUPFAM" id="SSF52540">
    <property type="entry name" value="P-loop containing nucleoside triphosphate hydrolases"/>
    <property type="match status" value="2"/>
</dbReference>
<dbReference type="InterPro" id="IPR003593">
    <property type="entry name" value="AAA+_ATPase"/>
</dbReference>
<dbReference type="OrthoDB" id="9760950at2"/>
<dbReference type="InterPro" id="IPR003439">
    <property type="entry name" value="ABC_transporter-like_ATP-bd"/>
</dbReference>
<dbReference type="FunFam" id="3.40.50.300:FF:000011">
    <property type="entry name" value="Putative ABC transporter ATP-binding component"/>
    <property type="match status" value="1"/>
</dbReference>
<feature type="domain" description="ABC transporter" evidence="3">
    <location>
        <begin position="335"/>
        <end position="544"/>
    </location>
</feature>
<accession>W9AM80</accession>
<dbReference type="RefSeq" id="WP_036577071.1">
    <property type="nucleotide sequence ID" value="NZ_BBXV01000008.1"/>
</dbReference>
<dbReference type="eggNOG" id="COG0488">
    <property type="taxonomic scope" value="Bacteria"/>
</dbReference>
<name>W9AM80_9BACI</name>
<gene>
    <name evidence="4" type="ORF">BN988_02550</name>
    <name evidence="5" type="ORF">OPHB3_0511</name>
</gene>
<proteinExistence type="predicted"/>
<evidence type="ECO:0000256" key="2">
    <source>
        <dbReference type="ARBA" id="ARBA00022840"/>
    </source>
</evidence>
<feature type="domain" description="ABC transporter" evidence="3">
    <location>
        <begin position="4"/>
        <end position="259"/>
    </location>
</feature>
<dbReference type="Gene3D" id="3.40.50.300">
    <property type="entry name" value="P-loop containing nucleotide triphosphate hydrolases"/>
    <property type="match status" value="2"/>
</dbReference>
<dbReference type="Pfam" id="PF00005">
    <property type="entry name" value="ABC_tran"/>
    <property type="match status" value="2"/>
</dbReference>
<dbReference type="PROSITE" id="PS50893">
    <property type="entry name" value="ABC_TRANSPORTER_2"/>
    <property type="match status" value="2"/>
</dbReference>
<dbReference type="EMBL" id="BBXV01000008">
    <property type="protein sequence ID" value="GAQ16587.1"/>
    <property type="molecule type" value="Genomic_DNA"/>
</dbReference>
<reference evidence="4 6" key="2">
    <citation type="submission" date="2014-03" db="EMBL/GenBank/DDBJ databases">
        <authorList>
            <person name="Urmite Genomes U."/>
        </authorList>
    </citation>
    <scope>NUCLEOTIDE SEQUENCE [LARGE SCALE GENOMIC DNA]</scope>
    <source>
        <strain evidence="4 6">S1</strain>
    </source>
</reference>
<dbReference type="Proteomes" id="UP000028863">
    <property type="component" value="Unassembled WGS sequence"/>
</dbReference>
<evidence type="ECO:0000313" key="4">
    <source>
        <dbReference type="EMBL" id="CDO04012.1"/>
    </source>
</evidence>
<evidence type="ECO:0000313" key="6">
    <source>
        <dbReference type="Proteomes" id="UP000028863"/>
    </source>
</evidence>
<dbReference type="Proteomes" id="UP000052946">
    <property type="component" value="Unassembled WGS sequence"/>
</dbReference>
<keyword evidence="1" id="KW-0547">Nucleotide-binding</keyword>
<dbReference type="NCBIfam" id="NF000355">
    <property type="entry name" value="ribo_prot_ABC_F"/>
    <property type="match status" value="1"/>
</dbReference>
<dbReference type="GO" id="GO:0005524">
    <property type="term" value="F:ATP binding"/>
    <property type="evidence" value="ECO:0007669"/>
    <property type="project" value="UniProtKB-KW"/>
</dbReference>
<sequence>MILCSLRNVTQIIGANTIFQDINLEIKQGERIGLIGRNGEGKTSLLNLISKESDPAIGVISWKKELRTGLLKQIAVTEEEKQVQALLYDVFENLNKIREKMTELEQRMAAEKDPAKLERHMEIYGTLLDKFQQDGGYEMDAQVRQVLNGLQMTELENKKWHQLSGGEKTKVGLAQLLLKAPDLLLLDEPTNHLDFLAIEWLTSFIKHYEGTVIIVSHDRYFLDETVTSILEMDQGELIKYHTNYTDYVKEREARLLREFQQYEDQQKKIKKMKETIKRLKEWANQANPPNDGLHRRAKSMQKALDRLTVVKRPVLDQKKINLDFEMESRSGKEVLKLDSVSKRFGNQRLYEELSMLVRFQERIALIGENGTGKSTLLHLMLGTENADQGMVKQGSNLSIGYLSQHMLEMDANLTVLDEFREHVAVTEGEARRILASFLFYGPNVFKKVRQLSGGEKMRLRLAELVYQKHNLLLLDEPTNHLDIESKEVLEEALEQFEGTIITVSHDRYFLDRLFPVTYLLADQKLTRFEGNYTFARGKWLEKNES</sequence>
<dbReference type="InterPro" id="IPR051309">
    <property type="entry name" value="ABCF_ATPase"/>
</dbReference>
<dbReference type="GO" id="GO:0016887">
    <property type="term" value="F:ATP hydrolysis activity"/>
    <property type="evidence" value="ECO:0007669"/>
    <property type="project" value="InterPro"/>
</dbReference>
<reference evidence="5 7" key="4">
    <citation type="journal article" date="2016" name="Genome Announc.">
        <title>Draft Genome Sequence of Oceanobacillus picturae Heshi-B3, Isolated from Fermented Rice Bran in a Traditional Japanese Seafood Dish.</title>
        <authorList>
            <person name="Akuzawa S."/>
            <person name="Nagaoka J."/>
            <person name="Kanekatsu M."/>
            <person name="Kanesaki Y."/>
            <person name="Suzuki T."/>
        </authorList>
    </citation>
    <scope>NUCLEOTIDE SEQUENCE [LARGE SCALE GENOMIC DNA]</scope>
    <source>
        <strain evidence="5 7">Heshi-B3</strain>
    </source>
</reference>
<evidence type="ECO:0000313" key="7">
    <source>
        <dbReference type="Proteomes" id="UP000052946"/>
    </source>
</evidence>
<dbReference type="CDD" id="cd03221">
    <property type="entry name" value="ABCF_EF-3"/>
    <property type="match status" value="2"/>
</dbReference>
<dbReference type="SMART" id="SM00382">
    <property type="entry name" value="AAA"/>
    <property type="match status" value="2"/>
</dbReference>
<comment type="caution">
    <text evidence="4">The sequence shown here is derived from an EMBL/GenBank/DDBJ whole genome shotgun (WGS) entry which is preliminary data.</text>
</comment>
<keyword evidence="6" id="KW-1185">Reference proteome</keyword>
<dbReference type="Pfam" id="PF12848">
    <property type="entry name" value="ABC_tran_Xtn"/>
    <property type="match status" value="1"/>
</dbReference>
<dbReference type="PANTHER" id="PTHR42855">
    <property type="entry name" value="ABC TRANSPORTER ATP-BINDING SUBUNIT"/>
    <property type="match status" value="1"/>
</dbReference>
<dbReference type="InterPro" id="IPR032781">
    <property type="entry name" value="ABC_tran_Xtn"/>
</dbReference>
<reference evidence="4 6" key="1">
    <citation type="submission" date="2014-03" db="EMBL/GenBank/DDBJ databases">
        <title>Draft genome sequencing of Oceanobacillus picturae strain S1 isolated from human gut.</title>
        <authorList>
            <person name="Croce O."/>
            <person name="Lagier J.C."/>
            <person name="Raoult D."/>
        </authorList>
    </citation>
    <scope>NUCLEOTIDE SEQUENCE [LARGE SCALE GENOMIC DNA]</scope>
    <source>
        <strain evidence="4 6">S1</strain>
    </source>
</reference>